<proteinExistence type="predicted"/>
<dbReference type="InterPro" id="IPR025850">
    <property type="entry name" value="SUKH-3"/>
</dbReference>
<organism evidence="1 2">
    <name type="scientific">Streptomyces zhihengii</name>
    <dbReference type="NCBI Taxonomy" id="1818004"/>
    <lineage>
        <taxon>Bacteria</taxon>
        <taxon>Bacillati</taxon>
        <taxon>Actinomycetota</taxon>
        <taxon>Actinomycetes</taxon>
        <taxon>Kitasatosporales</taxon>
        <taxon>Streptomycetaceae</taxon>
        <taxon>Streptomyces</taxon>
    </lineage>
</organism>
<sequence length="321" mass="32085">MSGDFDALTAAGWYEGRDAGEGALAAALTAAAVLAAATGARGSSLFPAALRALREFHGLAPVPGTAGTEVAATGCVIDPGTAVHAARSFAALAGELGEEVFPLGRTDAGGALGVSESGGLLCVDHGGRWVLGDSVADGLRALTTGRAPRRIVPRRWGWEAPATHEDPLENAVRTVLAGVYVLHHRQLFGARSLGLAAASLRGIGAEVLSVPVPLPAGSLQDIAAPLTARVRESLDAAGVGVRGCAITLTASAPEGTPAPYSSVRCSVRFGHSAVAPAAAELSLAAGAGTVHGRARGLVRACVRDLSRYAGAGADVPVPVPV</sequence>
<dbReference type="EMBL" id="JAFEJA010000002">
    <property type="protein sequence ID" value="MBM9622740.1"/>
    <property type="molecule type" value="Genomic_DNA"/>
</dbReference>
<evidence type="ECO:0000313" key="1">
    <source>
        <dbReference type="EMBL" id="MBM9622740.1"/>
    </source>
</evidence>
<comment type="caution">
    <text evidence="1">The sequence shown here is derived from an EMBL/GenBank/DDBJ whole genome shotgun (WGS) entry which is preliminary data.</text>
</comment>
<protein>
    <submittedName>
        <fullName evidence="1">SUKH-3 domain-containing protein</fullName>
    </submittedName>
</protein>
<reference evidence="1 2" key="1">
    <citation type="journal article" date="2016" name="Arch. Microbiol.">
        <title>Streptomyces zhihengii sp. nov., isolated from rhizospheric soil of Psammosilene tunicoides.</title>
        <authorList>
            <person name="Huang M.J."/>
            <person name="Fei J.J."/>
            <person name="Salam N."/>
            <person name="Kim C.J."/>
            <person name="Hozzein W.N."/>
            <person name="Xiao M."/>
            <person name="Huang H.Q."/>
            <person name="Li W.J."/>
        </authorList>
    </citation>
    <scope>NUCLEOTIDE SEQUENCE [LARGE SCALE GENOMIC DNA]</scope>
    <source>
        <strain evidence="1 2">YIM T102</strain>
    </source>
</reference>
<dbReference type="RefSeq" id="WP_205376958.1">
    <property type="nucleotide sequence ID" value="NZ_JAFEJA010000002.1"/>
</dbReference>
<keyword evidence="2" id="KW-1185">Reference proteome</keyword>
<dbReference type="Pfam" id="PF14433">
    <property type="entry name" value="SUKH-3"/>
    <property type="match status" value="1"/>
</dbReference>
<dbReference type="Proteomes" id="UP000664109">
    <property type="component" value="Unassembled WGS sequence"/>
</dbReference>
<name>A0ABS2V159_9ACTN</name>
<evidence type="ECO:0000313" key="2">
    <source>
        <dbReference type="Proteomes" id="UP000664109"/>
    </source>
</evidence>
<accession>A0ABS2V159</accession>
<gene>
    <name evidence="1" type="ORF">JE024_29185</name>
</gene>